<dbReference type="KEGG" id="bxe:Bxe_C0812"/>
<dbReference type="InterPro" id="IPR013785">
    <property type="entry name" value="Aldolase_TIM"/>
</dbReference>
<proteinExistence type="predicted"/>
<dbReference type="Proteomes" id="UP000001817">
    <property type="component" value="Chromosome 3"/>
</dbReference>
<dbReference type="AlphaFoldDB" id="Q13GU5"/>
<sequence length="70" mass="7394">MDGTAAVSGQRDGEPGPGAAAKALHTVASAQGTHEFAARWEGQGAPLPRILPATDLTERLVRKWQEESSR</sequence>
<protein>
    <submittedName>
        <fullName evidence="2">Uncharacterized protein</fullName>
    </submittedName>
</protein>
<evidence type="ECO:0000313" key="2">
    <source>
        <dbReference type="EMBL" id="ABE36694.1"/>
    </source>
</evidence>
<keyword evidence="3" id="KW-1185">Reference proteome</keyword>
<dbReference type="EMBL" id="CP000272">
    <property type="protein sequence ID" value="ABE36694.1"/>
    <property type="molecule type" value="Genomic_DNA"/>
</dbReference>
<accession>Q13GU5</accession>
<organism evidence="2 3">
    <name type="scientific">Paraburkholderia xenovorans (strain LB400)</name>
    <dbReference type="NCBI Taxonomy" id="266265"/>
    <lineage>
        <taxon>Bacteria</taxon>
        <taxon>Pseudomonadati</taxon>
        <taxon>Pseudomonadota</taxon>
        <taxon>Betaproteobacteria</taxon>
        <taxon>Burkholderiales</taxon>
        <taxon>Burkholderiaceae</taxon>
        <taxon>Paraburkholderia</taxon>
    </lineage>
</organism>
<reference evidence="2 3" key="1">
    <citation type="journal article" date="2006" name="Proc. Natl. Acad. Sci. U.S.A.">
        <title>Burkholderia xenovorans LB400 harbors a multi-replicon, 9.73-Mbp genome shaped for versatility.</title>
        <authorList>
            <person name="Chain P.S."/>
            <person name="Denef V.J."/>
            <person name="Konstantinidis K.T."/>
            <person name="Vergez L.M."/>
            <person name="Agullo L."/>
            <person name="Reyes V.L."/>
            <person name="Hauser L."/>
            <person name="Cordova M."/>
            <person name="Gomez L."/>
            <person name="Gonzalez M."/>
            <person name="Land M."/>
            <person name="Lao V."/>
            <person name="Larimer F."/>
            <person name="LiPuma J.J."/>
            <person name="Mahenthiralingam E."/>
            <person name="Malfatti S.A."/>
            <person name="Marx C.J."/>
            <person name="Parnell J.J."/>
            <person name="Ramette A."/>
            <person name="Richardson P."/>
            <person name="Seeger M."/>
            <person name="Smith D."/>
            <person name="Spilker T."/>
            <person name="Sul W.J."/>
            <person name="Tsoi T.V."/>
            <person name="Ulrich L.E."/>
            <person name="Zhulin I.B."/>
            <person name="Tiedje J.M."/>
        </authorList>
    </citation>
    <scope>NUCLEOTIDE SEQUENCE [LARGE SCALE GENOMIC DNA]</scope>
    <source>
        <strain evidence="2 3">LB400</strain>
    </source>
</reference>
<name>Q13GU5_PARXL</name>
<evidence type="ECO:0000256" key="1">
    <source>
        <dbReference type="SAM" id="MobiDB-lite"/>
    </source>
</evidence>
<dbReference type="STRING" id="266265.Bxe_C0812"/>
<evidence type="ECO:0000313" key="3">
    <source>
        <dbReference type="Proteomes" id="UP000001817"/>
    </source>
</evidence>
<gene>
    <name evidence="2" type="ORF">Bxe_C0812</name>
</gene>
<dbReference type="Gene3D" id="3.20.20.70">
    <property type="entry name" value="Aldolase class I"/>
    <property type="match status" value="1"/>
</dbReference>
<feature type="region of interest" description="Disordered" evidence="1">
    <location>
        <begin position="1"/>
        <end position="20"/>
    </location>
</feature>